<sequence>MKTTVEVQIDIEDVYSELTYSEQQEFIKSHIDDIGGLGDVVEQCFDNDAIKEFVEANIDKLTDEVLINEIKKRELEVNL</sequence>
<dbReference type="EMBL" id="PNGI01000006">
    <property type="protein sequence ID" value="PMC10707.1"/>
    <property type="molecule type" value="Genomic_DNA"/>
</dbReference>
<comment type="caution">
    <text evidence="1">The sequence shown here is derived from an EMBL/GenBank/DDBJ whole genome shotgun (WGS) entry which is preliminary data.</text>
</comment>
<gene>
    <name evidence="1" type="ORF">CJ232_04205</name>
</gene>
<dbReference type="RefSeq" id="WP_102188082.1">
    <property type="nucleotide sequence ID" value="NZ_PNGI01000006.1"/>
</dbReference>
<evidence type="ECO:0000313" key="2">
    <source>
        <dbReference type="Proteomes" id="UP000235661"/>
    </source>
</evidence>
<evidence type="ECO:0000313" key="1">
    <source>
        <dbReference type="EMBL" id="PMC10707.1"/>
    </source>
</evidence>
<reference evidence="1 2" key="1">
    <citation type="submission" date="2017-09" db="EMBL/GenBank/DDBJ databases">
        <title>Bacterial strain isolated from the female urinary microbiota.</title>
        <authorList>
            <person name="Thomas-White K."/>
            <person name="Kumar N."/>
            <person name="Forster S."/>
            <person name="Putonti C."/>
            <person name="Lawley T."/>
            <person name="Wolfe A.J."/>
        </authorList>
    </citation>
    <scope>NUCLEOTIDE SEQUENCE [LARGE SCALE GENOMIC DNA]</scope>
    <source>
        <strain evidence="1 2">UMB0818</strain>
    </source>
</reference>
<organism evidence="1 2">
    <name type="scientific">Hoylesella timonensis</name>
    <dbReference type="NCBI Taxonomy" id="386414"/>
    <lineage>
        <taxon>Bacteria</taxon>
        <taxon>Pseudomonadati</taxon>
        <taxon>Bacteroidota</taxon>
        <taxon>Bacteroidia</taxon>
        <taxon>Bacteroidales</taxon>
        <taxon>Prevotellaceae</taxon>
        <taxon>Hoylesella</taxon>
    </lineage>
</organism>
<accession>A0A2N6Q6Z4</accession>
<dbReference type="Proteomes" id="UP000235661">
    <property type="component" value="Unassembled WGS sequence"/>
</dbReference>
<name>A0A2N6Q6Z4_9BACT</name>
<dbReference type="AlphaFoldDB" id="A0A2N6Q6Z4"/>
<proteinExistence type="predicted"/>
<protein>
    <submittedName>
        <fullName evidence="1">Uncharacterized protein</fullName>
    </submittedName>
</protein>